<gene>
    <name evidence="2" type="ORF">MCHLO_05476</name>
</gene>
<proteinExistence type="predicted"/>
<feature type="compositionally biased region" description="Low complexity" evidence="1">
    <location>
        <begin position="1"/>
        <end position="12"/>
    </location>
</feature>
<dbReference type="Pfam" id="PF20414">
    <property type="entry name" value="DUF6698"/>
    <property type="match status" value="1"/>
</dbReference>
<reference evidence="2" key="1">
    <citation type="submission" date="2014-09" db="EMBL/GenBank/DDBJ databases">
        <title>Genome sequence of the luminous mushroom Mycena chlorophos for searching fungal bioluminescence genes.</title>
        <authorList>
            <person name="Tanaka Y."/>
            <person name="Kasuga D."/>
            <person name="Oba Y."/>
            <person name="Hase S."/>
            <person name="Sato K."/>
            <person name="Oba Y."/>
            <person name="Sakakibara Y."/>
        </authorList>
    </citation>
    <scope>NUCLEOTIDE SEQUENCE</scope>
</reference>
<name>A0ABQ0LA87_MYCCL</name>
<organism evidence="2 3">
    <name type="scientific">Mycena chlorophos</name>
    <name type="common">Agaric fungus</name>
    <name type="synonym">Agaricus chlorophos</name>
    <dbReference type="NCBI Taxonomy" id="658473"/>
    <lineage>
        <taxon>Eukaryota</taxon>
        <taxon>Fungi</taxon>
        <taxon>Dikarya</taxon>
        <taxon>Basidiomycota</taxon>
        <taxon>Agaricomycotina</taxon>
        <taxon>Agaricomycetes</taxon>
        <taxon>Agaricomycetidae</taxon>
        <taxon>Agaricales</taxon>
        <taxon>Marasmiineae</taxon>
        <taxon>Mycenaceae</taxon>
        <taxon>Mycena</taxon>
    </lineage>
</organism>
<keyword evidence="3" id="KW-1185">Reference proteome</keyword>
<dbReference type="EMBL" id="DF844190">
    <property type="protein sequence ID" value="GAT48040.1"/>
    <property type="molecule type" value="Genomic_DNA"/>
</dbReference>
<evidence type="ECO:0000313" key="2">
    <source>
        <dbReference type="EMBL" id="GAT48040.1"/>
    </source>
</evidence>
<feature type="region of interest" description="Disordered" evidence="1">
    <location>
        <begin position="1"/>
        <end position="23"/>
    </location>
</feature>
<dbReference type="InterPro" id="IPR046521">
    <property type="entry name" value="DUF6698"/>
</dbReference>
<dbReference type="Proteomes" id="UP000815677">
    <property type="component" value="Unassembled WGS sequence"/>
</dbReference>
<feature type="compositionally biased region" description="Acidic residues" evidence="1">
    <location>
        <begin position="92"/>
        <end position="101"/>
    </location>
</feature>
<evidence type="ECO:0000256" key="1">
    <source>
        <dbReference type="SAM" id="MobiDB-lite"/>
    </source>
</evidence>
<accession>A0ABQ0LA87</accession>
<feature type="region of interest" description="Disordered" evidence="1">
    <location>
        <begin position="64"/>
        <end position="101"/>
    </location>
</feature>
<sequence>MSQSNNSQSPSPRSTPDLDADYGAQMKDLLLSISPEMSVQQLGETRQKILALVSDHDETVTGLKRRLVDAENEANNPSKRARRSRNHRTEGMEEPAGDFTPEELESRARALGRKMVILCALWLAVGEGGDTVSFLNTDIDDEYDPELRFGGSEDENDERQGQLRELDNIMPVELRPFMKRGWFAQALADGMKSQLANTAYRLRKDGLANLVDGLKVPKPADDTTQVRVGVTKLATSERRFDYFKRRIGWIDDTGKYSLFNIPFLHGNETSKLDYNQLFRHPLLLKVWSCIIRGIVAPTHVMKKKAVHPRASTMQRIFNIRYTTPGAIAASAVWVVWMFSADETFARTGDVTDINYYERFNLYLEKILEGLGHRQLWARELFQYWDEHLFPELNGSHFGGGAVNRDDDQREELSQAAGLMLEMPLVDDDDEL</sequence>
<evidence type="ECO:0000313" key="3">
    <source>
        <dbReference type="Proteomes" id="UP000815677"/>
    </source>
</evidence>
<protein>
    <submittedName>
        <fullName evidence="2">Uncharacterized protein</fullName>
    </submittedName>
</protein>